<reference evidence="2" key="1">
    <citation type="journal article" date="2021" name="PeerJ">
        <title>Extensive microbial diversity within the chicken gut microbiome revealed by metagenomics and culture.</title>
        <authorList>
            <person name="Gilroy R."/>
            <person name="Ravi A."/>
            <person name="Getino M."/>
            <person name="Pursley I."/>
            <person name="Horton D.L."/>
            <person name="Alikhan N.F."/>
            <person name="Baker D."/>
            <person name="Gharbi K."/>
            <person name="Hall N."/>
            <person name="Watson M."/>
            <person name="Adriaenssens E.M."/>
            <person name="Foster-Nyarko E."/>
            <person name="Jarju S."/>
            <person name="Secka A."/>
            <person name="Antonio M."/>
            <person name="Oren A."/>
            <person name="Chaudhuri R.R."/>
            <person name="La Ragione R."/>
            <person name="Hildebrand F."/>
            <person name="Pallen M.J."/>
        </authorList>
    </citation>
    <scope>NUCLEOTIDE SEQUENCE</scope>
    <source>
        <strain evidence="2">1193</strain>
    </source>
</reference>
<protein>
    <submittedName>
        <fullName evidence="2">Lipid A deacylase LpxR family protein</fullName>
    </submittedName>
</protein>
<feature type="non-terminal residue" evidence="2">
    <location>
        <position position="165"/>
    </location>
</feature>
<keyword evidence="1" id="KW-0732">Signal</keyword>
<evidence type="ECO:0000256" key="1">
    <source>
        <dbReference type="SAM" id="SignalP"/>
    </source>
</evidence>
<dbReference type="Pfam" id="PF09982">
    <property type="entry name" value="LpxR"/>
    <property type="match status" value="1"/>
</dbReference>
<dbReference type="InterPro" id="IPR018707">
    <property type="entry name" value="LpxR"/>
</dbReference>
<gene>
    <name evidence="2" type="ORF">H9854_02415</name>
</gene>
<reference evidence="2" key="2">
    <citation type="submission" date="2021-04" db="EMBL/GenBank/DDBJ databases">
        <authorList>
            <person name="Gilroy R."/>
        </authorList>
    </citation>
    <scope>NUCLEOTIDE SEQUENCE</scope>
    <source>
        <strain evidence="2">1193</strain>
    </source>
</reference>
<feature type="signal peptide" evidence="1">
    <location>
        <begin position="1"/>
        <end position="33"/>
    </location>
</feature>
<sequence length="165" mass="18187">MREQSKVGHSRRTACNVGAFVVAMSLLPGLASAEDGMFTLKIENDGLASSDDGHFTSGVEFDWSFAPEEDHWTQRLATALPEGLIGRADRAAYRLTHQIYTPDNIRVSELIEDDRPYAGLVLGGISLYEDVERGDWRQATDLHFDVGLVGPSSLADSLQREAHRV</sequence>
<dbReference type="Gene3D" id="2.40.128.140">
    <property type="entry name" value="Outer membrane protein"/>
    <property type="match status" value="1"/>
</dbReference>
<proteinExistence type="predicted"/>
<organism evidence="2 3">
    <name type="scientific">Candidatus Halomonas stercoripullorum</name>
    <dbReference type="NCBI Taxonomy" id="2838617"/>
    <lineage>
        <taxon>Bacteria</taxon>
        <taxon>Pseudomonadati</taxon>
        <taxon>Pseudomonadota</taxon>
        <taxon>Gammaproteobacteria</taxon>
        <taxon>Oceanospirillales</taxon>
        <taxon>Halomonadaceae</taxon>
        <taxon>Halomonas</taxon>
    </lineage>
</organism>
<dbReference type="Proteomes" id="UP000824248">
    <property type="component" value="Unassembled WGS sequence"/>
</dbReference>
<dbReference type="AlphaFoldDB" id="A0A9D2B4R2"/>
<accession>A0A9D2B4R2</accession>
<dbReference type="InterPro" id="IPR037107">
    <property type="entry name" value="Put_OMP_sf"/>
</dbReference>
<feature type="chain" id="PRO_5038789499" evidence="1">
    <location>
        <begin position="34"/>
        <end position="165"/>
    </location>
</feature>
<evidence type="ECO:0000313" key="2">
    <source>
        <dbReference type="EMBL" id="HIX61075.1"/>
    </source>
</evidence>
<comment type="caution">
    <text evidence="2">The sequence shown here is derived from an EMBL/GenBank/DDBJ whole genome shotgun (WGS) entry which is preliminary data.</text>
</comment>
<dbReference type="EMBL" id="DXFC01000068">
    <property type="protein sequence ID" value="HIX61075.1"/>
    <property type="molecule type" value="Genomic_DNA"/>
</dbReference>
<name>A0A9D2B4R2_9GAMM</name>
<evidence type="ECO:0000313" key="3">
    <source>
        <dbReference type="Proteomes" id="UP000824248"/>
    </source>
</evidence>